<dbReference type="Proteomes" id="UP000298688">
    <property type="component" value="Chromosome"/>
</dbReference>
<dbReference type="EMBL" id="CP034858">
    <property type="protein sequence ID" value="QCI25165.1"/>
    <property type="molecule type" value="Genomic_DNA"/>
</dbReference>
<name>A0A4D6YK84_BUCRP</name>
<evidence type="ECO:0008006" key="3">
    <source>
        <dbReference type="Google" id="ProtNLM"/>
    </source>
</evidence>
<evidence type="ECO:0000313" key="1">
    <source>
        <dbReference type="EMBL" id="QCI25165.1"/>
    </source>
</evidence>
<organism evidence="1 2">
    <name type="scientific">Buchnera aphidicola subsp. Rhopalosiphum padi</name>
    <dbReference type="NCBI Taxonomy" id="98793"/>
    <lineage>
        <taxon>Bacteria</taxon>
        <taxon>Pseudomonadati</taxon>
        <taxon>Pseudomonadota</taxon>
        <taxon>Gammaproteobacteria</taxon>
        <taxon>Enterobacterales</taxon>
        <taxon>Erwiniaceae</taxon>
        <taxon>Buchnera</taxon>
    </lineage>
</organism>
<dbReference type="RefSeq" id="WP_158337596.1">
    <property type="nucleotide sequence ID" value="NZ_CP034858.1"/>
</dbReference>
<dbReference type="SUPFAM" id="SSF53474">
    <property type="entry name" value="alpha/beta-Hydrolases"/>
    <property type="match status" value="1"/>
</dbReference>
<sequence>MQDLKKLKKIISYEDKPNKKILKNGLEILLSTDLRLEKNILKIPLLRIYGSLDSLVPKKISKILDKKWPESISIIIEKAAHTPFISHKEQFCSILLEFIKNL</sequence>
<gene>
    <name evidence="1" type="ORF">D9V76_02805</name>
</gene>
<reference evidence="1 2" key="1">
    <citation type="submission" date="2018-12" db="EMBL/GenBank/DDBJ databases">
        <authorList>
            <person name="Chong R.A."/>
        </authorList>
    </citation>
    <scope>NUCLEOTIDE SEQUENCE [LARGE SCALE GENOMIC DNA]</scope>
    <source>
        <strain evidence="1 2">Rpa</strain>
    </source>
</reference>
<protein>
    <recommendedName>
        <fullName evidence="3">Pimeloyl-[acyl-carrier protein] methyl ester esterase</fullName>
    </recommendedName>
</protein>
<dbReference type="InterPro" id="IPR029058">
    <property type="entry name" value="AB_hydrolase_fold"/>
</dbReference>
<dbReference type="AlphaFoldDB" id="A0A4D6YK84"/>
<reference evidence="1 2" key="2">
    <citation type="submission" date="2019-05" db="EMBL/GenBank/DDBJ databases">
        <title>Genome evolution of the obligate endosymbiont Buchnera aphidicola.</title>
        <authorList>
            <person name="Moran N.A."/>
        </authorList>
    </citation>
    <scope>NUCLEOTIDE SEQUENCE [LARGE SCALE GENOMIC DNA]</scope>
    <source>
        <strain evidence="1 2">Rpa</strain>
    </source>
</reference>
<dbReference type="Gene3D" id="3.40.50.1820">
    <property type="entry name" value="alpha/beta hydrolase"/>
    <property type="match status" value="1"/>
</dbReference>
<accession>A0A4D6YK84</accession>
<evidence type="ECO:0000313" key="2">
    <source>
        <dbReference type="Proteomes" id="UP000298688"/>
    </source>
</evidence>
<dbReference type="OrthoDB" id="9780744at2"/>
<proteinExistence type="predicted"/>